<dbReference type="PROSITE" id="PS50262">
    <property type="entry name" value="G_PROTEIN_RECEP_F1_2"/>
    <property type="match status" value="1"/>
</dbReference>
<keyword evidence="3 12" id="KW-0716">Sensory transduction</keyword>
<proteinExistence type="inferred from homology"/>
<evidence type="ECO:0000256" key="6">
    <source>
        <dbReference type="ARBA" id="ARBA00022989"/>
    </source>
</evidence>
<evidence type="ECO:0000256" key="2">
    <source>
        <dbReference type="ARBA" id="ARBA00022475"/>
    </source>
</evidence>
<keyword evidence="9 11" id="KW-0675">Receptor</keyword>
<keyword evidence="6 12" id="KW-1133">Transmembrane helix</keyword>
<organism evidence="14 15">
    <name type="scientific">Engystomops pustulosus</name>
    <name type="common">Tungara frog</name>
    <name type="synonym">Physalaemus pustulosus</name>
    <dbReference type="NCBI Taxonomy" id="76066"/>
    <lineage>
        <taxon>Eukaryota</taxon>
        <taxon>Metazoa</taxon>
        <taxon>Chordata</taxon>
        <taxon>Craniata</taxon>
        <taxon>Vertebrata</taxon>
        <taxon>Euteleostomi</taxon>
        <taxon>Amphibia</taxon>
        <taxon>Batrachia</taxon>
        <taxon>Anura</taxon>
        <taxon>Neobatrachia</taxon>
        <taxon>Hyloidea</taxon>
        <taxon>Leptodactylidae</taxon>
        <taxon>Leiuperinae</taxon>
        <taxon>Engystomops</taxon>
    </lineage>
</organism>
<evidence type="ECO:0000259" key="13">
    <source>
        <dbReference type="PROSITE" id="PS50262"/>
    </source>
</evidence>
<dbReference type="EMBL" id="WNYA01033838">
    <property type="protein sequence ID" value="KAG8537109.1"/>
    <property type="molecule type" value="Genomic_DNA"/>
</dbReference>
<dbReference type="SUPFAM" id="SSF81321">
    <property type="entry name" value="Family A G protein-coupled receptor-like"/>
    <property type="match status" value="1"/>
</dbReference>
<evidence type="ECO:0000313" key="15">
    <source>
        <dbReference type="Proteomes" id="UP000824782"/>
    </source>
</evidence>
<evidence type="ECO:0000256" key="4">
    <source>
        <dbReference type="ARBA" id="ARBA00022692"/>
    </source>
</evidence>
<dbReference type="InterPro" id="IPR000725">
    <property type="entry name" value="Olfact_rcpt"/>
</dbReference>
<feature type="transmembrane region" description="Helical" evidence="12">
    <location>
        <begin position="104"/>
        <end position="126"/>
    </location>
</feature>
<gene>
    <name evidence="14" type="ORF">GDO81_025060</name>
</gene>
<dbReference type="InterPro" id="IPR017452">
    <property type="entry name" value="GPCR_Rhodpsn_7TM"/>
</dbReference>
<keyword evidence="4 11" id="KW-0812">Transmembrane</keyword>
<keyword evidence="8 12" id="KW-0472">Membrane</keyword>
<dbReference type="Pfam" id="PF13853">
    <property type="entry name" value="7tm_4"/>
    <property type="match status" value="1"/>
</dbReference>
<evidence type="ECO:0000256" key="11">
    <source>
        <dbReference type="RuleBase" id="RU000688"/>
    </source>
</evidence>
<feature type="transmembrane region" description="Helical" evidence="12">
    <location>
        <begin position="33"/>
        <end position="62"/>
    </location>
</feature>
<dbReference type="Gene3D" id="1.20.1070.10">
    <property type="entry name" value="Rhodopsin 7-helix transmembrane proteins"/>
    <property type="match status" value="1"/>
</dbReference>
<feature type="transmembrane region" description="Helical" evidence="12">
    <location>
        <begin position="74"/>
        <end position="97"/>
    </location>
</feature>
<keyword evidence="7 11" id="KW-0297">G-protein coupled receptor</keyword>
<keyword evidence="2 12" id="KW-1003">Cell membrane</keyword>
<comment type="subcellular location">
    <subcellularLocation>
        <location evidence="1 12">Cell membrane</location>
        <topology evidence="1 12">Multi-pass membrane protein</topology>
    </subcellularLocation>
</comment>
<evidence type="ECO:0000256" key="9">
    <source>
        <dbReference type="ARBA" id="ARBA00023170"/>
    </source>
</evidence>
<dbReference type="Proteomes" id="UP000824782">
    <property type="component" value="Unassembled WGS sequence"/>
</dbReference>
<dbReference type="FunFam" id="1.20.1070.10:FF:000015">
    <property type="entry name" value="Olfactory receptor"/>
    <property type="match status" value="1"/>
</dbReference>
<evidence type="ECO:0000256" key="7">
    <source>
        <dbReference type="ARBA" id="ARBA00023040"/>
    </source>
</evidence>
<sequence>MYFFLENLSVLDVSLSTVIVPNLLDILLVDHKVVLFAGCVSQIFCYQIIIVAECFLLAIMAYDRYLAICLPLQYTVVMVRPFLVGMISLCWILGIAYSLTKTLFILRLVFCGPNVISSFFCDAPLLSRLSCSESLGLQTFQLTAGIFVGPIPALIVVSSYIAILTTVVRIHSAEGKRKAFSTCASHLTVVILFYGTGIFTYVIQPGLSRETEVKNAIMVVYTIVAPMLNPFIYSFRNQEVLNGWRKLLREIVLFLSNKLN</sequence>
<dbReference type="AlphaFoldDB" id="A0AAV6YI10"/>
<feature type="transmembrane region" description="Helical" evidence="12">
    <location>
        <begin position="180"/>
        <end position="203"/>
    </location>
</feature>
<keyword evidence="15" id="KW-1185">Reference proteome</keyword>
<evidence type="ECO:0000256" key="5">
    <source>
        <dbReference type="ARBA" id="ARBA00022725"/>
    </source>
</evidence>
<dbReference type="InterPro" id="IPR000276">
    <property type="entry name" value="GPCR_Rhodpsn"/>
</dbReference>
<dbReference type="PANTHER" id="PTHR26453">
    <property type="entry name" value="OLFACTORY RECEPTOR"/>
    <property type="match status" value="1"/>
</dbReference>
<dbReference type="GO" id="GO:0004930">
    <property type="term" value="F:G protein-coupled receptor activity"/>
    <property type="evidence" value="ECO:0007669"/>
    <property type="project" value="UniProtKB-KW"/>
</dbReference>
<dbReference type="GO" id="GO:0004984">
    <property type="term" value="F:olfactory receptor activity"/>
    <property type="evidence" value="ECO:0007669"/>
    <property type="project" value="InterPro"/>
</dbReference>
<protein>
    <recommendedName>
        <fullName evidence="12">Olfactory receptor</fullName>
    </recommendedName>
</protein>
<comment type="caution">
    <text evidence="14">The sequence shown here is derived from an EMBL/GenBank/DDBJ whole genome shotgun (WGS) entry which is preliminary data.</text>
</comment>
<evidence type="ECO:0000313" key="14">
    <source>
        <dbReference type="EMBL" id="KAG8537109.1"/>
    </source>
</evidence>
<dbReference type="GO" id="GO:0005886">
    <property type="term" value="C:plasma membrane"/>
    <property type="evidence" value="ECO:0007669"/>
    <property type="project" value="UniProtKB-SubCell"/>
</dbReference>
<keyword evidence="10 11" id="KW-0807">Transducer</keyword>
<feature type="transmembrane region" description="Helical" evidence="12">
    <location>
        <begin position="215"/>
        <end position="235"/>
    </location>
</feature>
<evidence type="ECO:0000256" key="12">
    <source>
        <dbReference type="RuleBase" id="RU363047"/>
    </source>
</evidence>
<feature type="domain" description="G-protein coupled receptors family 1 profile" evidence="13">
    <location>
        <begin position="1"/>
        <end position="233"/>
    </location>
</feature>
<evidence type="ECO:0000256" key="8">
    <source>
        <dbReference type="ARBA" id="ARBA00023136"/>
    </source>
</evidence>
<dbReference type="PROSITE" id="PS00237">
    <property type="entry name" value="G_PROTEIN_RECEP_F1_1"/>
    <property type="match status" value="1"/>
</dbReference>
<keyword evidence="5 12" id="KW-0552">Olfaction</keyword>
<accession>A0AAV6YI10</accession>
<dbReference type="CDD" id="cd13954">
    <property type="entry name" value="7tmA_OR"/>
    <property type="match status" value="1"/>
</dbReference>
<dbReference type="PRINTS" id="PR00245">
    <property type="entry name" value="OLFACTORYR"/>
</dbReference>
<evidence type="ECO:0000256" key="3">
    <source>
        <dbReference type="ARBA" id="ARBA00022606"/>
    </source>
</evidence>
<name>A0AAV6YI10_ENGPU</name>
<dbReference type="PRINTS" id="PR00237">
    <property type="entry name" value="GPCRRHODOPSN"/>
</dbReference>
<evidence type="ECO:0000256" key="10">
    <source>
        <dbReference type="ARBA" id="ARBA00023224"/>
    </source>
</evidence>
<reference evidence="14" key="1">
    <citation type="thesis" date="2020" institute="ProQuest LLC" country="789 East Eisenhower Parkway, Ann Arbor, MI, USA">
        <title>Comparative Genomics and Chromosome Evolution.</title>
        <authorList>
            <person name="Mudd A.B."/>
        </authorList>
    </citation>
    <scope>NUCLEOTIDE SEQUENCE</scope>
    <source>
        <strain evidence="14">237g6f4</strain>
        <tissue evidence="14">Blood</tissue>
    </source>
</reference>
<evidence type="ECO:0000256" key="1">
    <source>
        <dbReference type="ARBA" id="ARBA00004651"/>
    </source>
</evidence>
<feature type="transmembrane region" description="Helical" evidence="12">
    <location>
        <begin position="146"/>
        <end position="168"/>
    </location>
</feature>
<comment type="similarity">
    <text evidence="11">Belongs to the G-protein coupled receptor 1 family.</text>
</comment>